<dbReference type="InterPro" id="IPR050116">
    <property type="entry name" value="DNA_polymerase-Y"/>
</dbReference>
<dbReference type="InterPro" id="IPR043128">
    <property type="entry name" value="Rev_trsase/Diguanyl_cyclase"/>
</dbReference>
<evidence type="ECO:0000259" key="6">
    <source>
        <dbReference type="PROSITE" id="PS50173"/>
    </source>
</evidence>
<dbReference type="Pfam" id="PF13438">
    <property type="entry name" value="DUF4113"/>
    <property type="match status" value="1"/>
</dbReference>
<dbReference type="GO" id="GO:0003684">
    <property type="term" value="F:damaged DNA binding"/>
    <property type="evidence" value="ECO:0007669"/>
    <property type="project" value="InterPro"/>
</dbReference>
<evidence type="ECO:0000256" key="5">
    <source>
        <dbReference type="ARBA" id="ARBA00023236"/>
    </source>
</evidence>
<dbReference type="Pfam" id="PF00817">
    <property type="entry name" value="IMS"/>
    <property type="match status" value="1"/>
</dbReference>
<protein>
    <submittedName>
        <fullName evidence="7">Error-prone, lesion bypass DNA polymerase V (UmuC)</fullName>
    </submittedName>
</protein>
<sequence length="426" mass="46963">MSPSESASVFALVDANAFYCSAEQVFRPDWRGKPVIVLSNNDGCVVAANRQAKEAGIEKFKPYFQVRARCEAAGVIVCSSNYELYGDLSERMMQVIGRFAPEQHVYSIDESFLSFHRCIAVPDLREQGQALRQAVWKECRLAVGVGMGQTLTLAKAANHAAKKIAGYKGVCVLDSETARIEVLSHMEAGDVWGVGRKIAARLKFQGVNTALQLSKMPPGLARKEFNVEMERTVRELNGEVCKGWDVARADKKQIFSTRSMGERIQDEESLCQALCKHAGIAAAKMRAQGSLCSVLMVFAGNSPFDEKPKSFKQMVHFAFPADDTAVITSAVAAMVPRLFQEGVRYYKVGVGLLDLVNAKHVQPDLFNTQPGNPALMQAFDGLNQRYGTGAVFMAAQGIDPKWGMRREFLSPQYTTRWGDVPVVRCL</sequence>
<evidence type="ECO:0000256" key="3">
    <source>
        <dbReference type="ARBA" id="ARBA00023199"/>
    </source>
</evidence>
<proteinExistence type="inferred from homology"/>
<dbReference type="CDD" id="cd01700">
    <property type="entry name" value="PolY_Pol_V_umuC"/>
    <property type="match status" value="1"/>
</dbReference>
<keyword evidence="2" id="KW-0227">DNA damage</keyword>
<keyword evidence="4" id="KW-0234">DNA repair</keyword>
<dbReference type="GO" id="GO:0009432">
    <property type="term" value="P:SOS response"/>
    <property type="evidence" value="ECO:0007669"/>
    <property type="project" value="UniProtKB-KW"/>
</dbReference>
<keyword evidence="3" id="KW-0741">SOS mutagenesis</keyword>
<accession>A0A0H4A3T7</accession>
<evidence type="ECO:0000256" key="4">
    <source>
        <dbReference type="ARBA" id="ARBA00023204"/>
    </source>
</evidence>
<dbReference type="EMBL" id="KP795714">
    <property type="protein sequence ID" value="AKN40949.1"/>
    <property type="molecule type" value="Genomic_DNA"/>
</dbReference>
<keyword evidence="5" id="KW-0742">SOS response</keyword>
<dbReference type="InterPro" id="IPR017961">
    <property type="entry name" value="DNA_pol_Y-fam_little_finger"/>
</dbReference>
<dbReference type="GO" id="GO:0006281">
    <property type="term" value="P:DNA repair"/>
    <property type="evidence" value="ECO:0007669"/>
    <property type="project" value="UniProtKB-KW"/>
</dbReference>
<evidence type="ECO:0000256" key="2">
    <source>
        <dbReference type="ARBA" id="ARBA00022763"/>
    </source>
</evidence>
<evidence type="ECO:0000256" key="1">
    <source>
        <dbReference type="ARBA" id="ARBA00010945"/>
    </source>
</evidence>
<dbReference type="InterPro" id="IPR043502">
    <property type="entry name" value="DNA/RNA_pol_sf"/>
</dbReference>
<dbReference type="InterPro" id="IPR001126">
    <property type="entry name" value="UmuC"/>
</dbReference>
<comment type="similarity">
    <text evidence="1">Belongs to the DNA polymerase type-Y family.</text>
</comment>
<dbReference type="InterPro" id="IPR025188">
    <property type="entry name" value="DUF4113"/>
</dbReference>
<dbReference type="Gene3D" id="3.40.1170.60">
    <property type="match status" value="1"/>
</dbReference>
<organism evidence="7">
    <name type="scientific">Enterovibrio norvegicus</name>
    <dbReference type="NCBI Taxonomy" id="188144"/>
    <lineage>
        <taxon>Bacteria</taxon>
        <taxon>Pseudomonadati</taxon>
        <taxon>Pseudomonadota</taxon>
        <taxon>Gammaproteobacteria</taxon>
        <taxon>Vibrionales</taxon>
        <taxon>Vibrionaceae</taxon>
        <taxon>Enterovibrio</taxon>
    </lineage>
</organism>
<dbReference type="Gene3D" id="3.30.70.270">
    <property type="match status" value="1"/>
</dbReference>
<dbReference type="PANTHER" id="PTHR11076">
    <property type="entry name" value="DNA REPAIR POLYMERASE UMUC / TRANSFERASE FAMILY MEMBER"/>
    <property type="match status" value="1"/>
</dbReference>
<dbReference type="GO" id="GO:0005829">
    <property type="term" value="C:cytosol"/>
    <property type="evidence" value="ECO:0007669"/>
    <property type="project" value="TreeGrafter"/>
</dbReference>
<feature type="domain" description="UmuC" evidence="6">
    <location>
        <begin position="10"/>
        <end position="195"/>
    </location>
</feature>
<dbReference type="PANTHER" id="PTHR11076:SF34">
    <property type="entry name" value="PROTEIN UMUC"/>
    <property type="match status" value="1"/>
</dbReference>
<reference evidence="7" key="1">
    <citation type="journal article" date="2015" name="MBio">
        <title>Eco-Evolutionary Dynamics of Episomes among Ecologically Cohesive Bacterial Populations.</title>
        <authorList>
            <person name="Xue H."/>
            <person name="Cordero O.X."/>
            <person name="Camas F.M."/>
            <person name="Trimble W."/>
            <person name="Meyer F."/>
            <person name="Guglielmini J."/>
            <person name="Rocha E.P."/>
            <person name="Polz M.F."/>
        </authorList>
    </citation>
    <scope>NUCLEOTIDE SEQUENCE</scope>
    <source>
        <strain evidence="7">FF_351</strain>
    </source>
</reference>
<name>A0A0H4A3T7_9GAMM</name>
<dbReference type="AlphaFoldDB" id="A0A0H4A3T7"/>
<dbReference type="PROSITE" id="PS50173">
    <property type="entry name" value="UMUC"/>
    <property type="match status" value="1"/>
</dbReference>
<dbReference type="Gene3D" id="1.10.150.20">
    <property type="entry name" value="5' to 3' exonuclease, C-terminal subdomain"/>
    <property type="match status" value="1"/>
</dbReference>
<dbReference type="SUPFAM" id="SSF56672">
    <property type="entry name" value="DNA/RNA polymerases"/>
    <property type="match status" value="1"/>
</dbReference>
<evidence type="ECO:0000313" key="7">
    <source>
        <dbReference type="EMBL" id="AKN40949.1"/>
    </source>
</evidence>
<dbReference type="Pfam" id="PF11799">
    <property type="entry name" value="IMS_C"/>
    <property type="match status" value="1"/>
</dbReference>
<dbReference type="GO" id="GO:0042276">
    <property type="term" value="P:error-prone translesion synthesis"/>
    <property type="evidence" value="ECO:0007669"/>
    <property type="project" value="TreeGrafter"/>
</dbReference>
<dbReference type="GO" id="GO:0003887">
    <property type="term" value="F:DNA-directed DNA polymerase activity"/>
    <property type="evidence" value="ECO:0007669"/>
    <property type="project" value="TreeGrafter"/>
</dbReference>